<accession>A0A7S4T3Z0</accession>
<feature type="compositionally biased region" description="Basic and acidic residues" evidence="2">
    <location>
        <begin position="1138"/>
        <end position="1153"/>
    </location>
</feature>
<dbReference type="EMBL" id="HBNR01086798">
    <property type="protein sequence ID" value="CAE4664850.1"/>
    <property type="molecule type" value="Transcribed_RNA"/>
</dbReference>
<proteinExistence type="predicted"/>
<evidence type="ECO:0000256" key="1">
    <source>
        <dbReference type="SAM" id="Coils"/>
    </source>
</evidence>
<evidence type="ECO:0000313" key="3">
    <source>
        <dbReference type="EMBL" id="CAE4664850.1"/>
    </source>
</evidence>
<reference evidence="3" key="1">
    <citation type="submission" date="2021-01" db="EMBL/GenBank/DDBJ databases">
        <authorList>
            <person name="Corre E."/>
            <person name="Pelletier E."/>
            <person name="Niang G."/>
            <person name="Scheremetjew M."/>
            <person name="Finn R."/>
            <person name="Kale V."/>
            <person name="Holt S."/>
            <person name="Cochrane G."/>
            <person name="Meng A."/>
            <person name="Brown T."/>
            <person name="Cohen L."/>
        </authorList>
    </citation>
    <scope>NUCLEOTIDE SEQUENCE</scope>
    <source>
        <strain evidence="3">CCMP3105</strain>
    </source>
</reference>
<evidence type="ECO:0000256" key="2">
    <source>
        <dbReference type="SAM" id="MobiDB-lite"/>
    </source>
</evidence>
<feature type="coiled-coil region" evidence="1">
    <location>
        <begin position="317"/>
        <end position="344"/>
    </location>
</feature>
<name>A0A7S4T3Z0_9DINO</name>
<organism evidence="3">
    <name type="scientific">Alexandrium monilatum</name>
    <dbReference type="NCBI Taxonomy" id="311494"/>
    <lineage>
        <taxon>Eukaryota</taxon>
        <taxon>Sar</taxon>
        <taxon>Alveolata</taxon>
        <taxon>Dinophyceae</taxon>
        <taxon>Gonyaulacales</taxon>
        <taxon>Pyrocystaceae</taxon>
        <taxon>Alexandrium</taxon>
    </lineage>
</organism>
<feature type="region of interest" description="Disordered" evidence="2">
    <location>
        <begin position="1123"/>
        <end position="1170"/>
    </location>
</feature>
<sequence length="1293" mass="143165">MGPMMEETTRAREAFFEVVGGSSKGGIIVRKGKEVSSEEVPERLSKGSLVKALDYEAGRIHYELVSGTGPASGWVSTHFHDKALLAKHEDSGESTEAKVLQWYSDMFAADERKEASERHGRQVFKWATHFPQPQNDIKEELARELNPETTPQELTKMQEPSSQQLHLTFGYPSGTSDPPCFARFDIRDDVCRRFAGLRHGQVVRDTGAHDRELVVVGVKFDLQSGEERLWFQPQDLGRTGTVSMKNEDLERLSPVYKGLTQTIRKRVALAEASFPGFEAVEDSDGEGILLCKACRLPVGTSLYSDECGEPLHAECMAQRVQWEMREKEESLRQLDATKKKESRANYAIGWSAGHIPLNIGPAMKLSLDPLPRGMCCLMLQETSEGRSVAVVPTVDPASAVNLEYLSIALKVRYTEGREPTFSLDPVFADGNSSKMQAKCFEPKWLSGTSAGDVLFQADYHLKELSMGEYEQPIVGMKSCFDYSTWEAGEDWHAREWYVVRKAEMHMSEDNVLIPHLKMGVEAREQTVGAEGLEDKPITREDHPLVLYAQEFTDNFDLIAERKSVVNHLRELAKASLLAKFLLESEVQLEESWFGLAREASSDCHTEIPQLWNERSLAQIRVHEGKIMDSSKLGSPEHRGVYGGVKFGLDRFRLGGAVTSRPGLRAAPSVAVRAAMPTLSMSDVRSMGMLVASMQGKGVAPPPPPGEEVEGVPGAPAAARPSMAMVPGMGVMRPGAPVGPAPVRPAASAASLARQMQGMLVTKPGLDGRRARLDVPNLHGVDLNLDKFELDEAVRVQKHAPEGVWADQALAGANIAKAFWSSLGCSESVFSSEDQSLLKQVFNPCLSDRRADGDCFTPPDPSLVYVEKLRRLVKREEKVRQQRKEDFFSKGFSLSNPGPAFPCSWHSSYEISSGPKADNKVLKLRPDYLSQASMFDHVLKTAKPVFDKTAEDGLRFRVYKFGTLDVRTTQEHDGEEVIGAVFSIRPSTNPAVEGRRAEAHEKVTKVSEYVQAASKDAVDALSRRSYLVFETAGGTLIVSEKCRDGTITWEENPEDLEDRNSLARFIRSSPCSCSKKAIVTVGDIQTFKTNKGKLHGASLSACKRYVQEAFNFARGMVDRRDSGFGSKGAWHKGKAARSAQKETRKQTRKEEVLAKRAAARSPAELKPGKEKHSRKVIDPVVVGSWDDWSYGEVMAFDEQSRCYCLEMQTGDAGSESFQILCEGDWDMCLHPDRDNVGMQQEHVLRGPDADGHGKNWTIGKEDQAVPGAVYRILLQVDEHGIARKVEWVLLGLPA</sequence>
<keyword evidence="1" id="KW-0175">Coiled coil</keyword>
<protein>
    <submittedName>
        <fullName evidence="3">Uncharacterized protein</fullName>
    </submittedName>
</protein>
<gene>
    <name evidence="3" type="ORF">AMON00008_LOCUS62221</name>
</gene>